<dbReference type="InterPro" id="IPR006091">
    <property type="entry name" value="Acyl-CoA_Oxase/DH_mid-dom"/>
</dbReference>
<dbReference type="OrthoDB" id="7316074at2"/>
<evidence type="ECO:0000256" key="3">
    <source>
        <dbReference type="ARBA" id="ARBA00022630"/>
    </source>
</evidence>
<sequence length="405" mass="43921">MTNLTDIQSNNAAPLIPEPVSYLDSSEFAALLSQLTKDFAETAADFDRNSEFPHANFTRLHQHGLLALTVPTELGGYGATLSQTRRVVSAVAKGEPSTALVLVMQYLQHSRLQQNQAWPLSLREQVALDAVKNGALTNALRVEPELGTPARGGLPKTVAKRHADGWLINGHKIYSTGIAGLTWLTVWAHSDEAEPKVGSWLVHRDTPGIKVVETWDHLGMRATSSHDVIFEDVFVPEQYAVDVRPVGHDRTSELDTKGVLWLSVLLSSIYDAVAQAARDWLVQWLHGRVPANLGASLATLPRFQEIVGRIDALLLNNKILLDSAAGGHVPLESAAQIKYIVTSNAIKAVEEAIAATGNPGLSRHHALERHYRDVLCSRIHTPQNDAILLAAGRAALSGKPRGAAV</sequence>
<dbReference type="SUPFAM" id="SSF47203">
    <property type="entry name" value="Acyl-CoA dehydrogenase C-terminal domain-like"/>
    <property type="match status" value="1"/>
</dbReference>
<reference evidence="9 10" key="1">
    <citation type="submission" date="2018-07" db="EMBL/GenBank/DDBJ databases">
        <title>Genome sequencing of Moraxellaceae gen. HYN0046.</title>
        <authorList>
            <person name="Kim M."/>
            <person name="Yi H."/>
        </authorList>
    </citation>
    <scope>NUCLEOTIDE SEQUENCE [LARGE SCALE GENOMIC DNA]</scope>
    <source>
        <strain evidence="9 10">HYN0046</strain>
    </source>
</reference>
<organism evidence="9 10">
    <name type="scientific">Aquirhabdus parva</name>
    <dbReference type="NCBI Taxonomy" id="2283318"/>
    <lineage>
        <taxon>Bacteria</taxon>
        <taxon>Pseudomonadati</taxon>
        <taxon>Pseudomonadota</taxon>
        <taxon>Gammaproteobacteria</taxon>
        <taxon>Moraxellales</taxon>
        <taxon>Moraxellaceae</taxon>
        <taxon>Aquirhabdus</taxon>
    </lineage>
</organism>
<dbReference type="Pfam" id="PF02770">
    <property type="entry name" value="Acyl-CoA_dh_M"/>
    <property type="match status" value="1"/>
</dbReference>
<dbReference type="InterPro" id="IPR009075">
    <property type="entry name" value="AcylCo_DH/oxidase_C"/>
</dbReference>
<evidence type="ECO:0000313" key="9">
    <source>
        <dbReference type="EMBL" id="AXI02577.1"/>
    </source>
</evidence>
<dbReference type="Gene3D" id="1.10.540.10">
    <property type="entry name" value="Acyl-CoA dehydrogenase/oxidase, N-terminal domain"/>
    <property type="match status" value="1"/>
</dbReference>
<dbReference type="InterPro" id="IPR052547">
    <property type="entry name" value="Mito_Isobutyryl-CoADH"/>
</dbReference>
<feature type="domain" description="Acyl-CoA oxidase/dehydrogenase middle" evidence="7">
    <location>
        <begin position="143"/>
        <end position="233"/>
    </location>
</feature>
<dbReference type="SUPFAM" id="SSF56645">
    <property type="entry name" value="Acyl-CoA dehydrogenase NM domain-like"/>
    <property type="match status" value="1"/>
</dbReference>
<evidence type="ECO:0000256" key="5">
    <source>
        <dbReference type="RuleBase" id="RU362125"/>
    </source>
</evidence>
<dbReference type="Gene3D" id="2.40.110.10">
    <property type="entry name" value="Butyryl-CoA Dehydrogenase, subunit A, domain 2"/>
    <property type="match status" value="1"/>
</dbReference>
<dbReference type="Pfam" id="PF02771">
    <property type="entry name" value="Acyl-CoA_dh_N"/>
    <property type="match status" value="1"/>
</dbReference>
<dbReference type="PANTHER" id="PTHR43831:SF1">
    <property type="entry name" value="ISOBUTYRYL-COA DEHYDROGENASE, MITOCHONDRIAL"/>
    <property type="match status" value="1"/>
</dbReference>
<keyword evidence="5" id="KW-0560">Oxidoreductase</keyword>
<dbReference type="KEGG" id="mbah:HYN46_06895"/>
<dbReference type="InterPro" id="IPR046373">
    <property type="entry name" value="Acyl-CoA_Oxase/DH_mid-dom_sf"/>
</dbReference>
<dbReference type="RefSeq" id="WP_114898687.1">
    <property type="nucleotide sequence ID" value="NZ_CP031222.1"/>
</dbReference>
<gene>
    <name evidence="9" type="ORF">HYN46_06895</name>
</gene>
<dbReference type="GO" id="GO:0016627">
    <property type="term" value="F:oxidoreductase activity, acting on the CH-CH group of donors"/>
    <property type="evidence" value="ECO:0007669"/>
    <property type="project" value="InterPro"/>
</dbReference>
<name>A0A345P5L8_9GAMM</name>
<evidence type="ECO:0000259" key="6">
    <source>
        <dbReference type="Pfam" id="PF00441"/>
    </source>
</evidence>
<evidence type="ECO:0000256" key="4">
    <source>
        <dbReference type="ARBA" id="ARBA00022827"/>
    </source>
</evidence>
<dbReference type="InterPro" id="IPR037069">
    <property type="entry name" value="AcylCoA_DH/ox_N_sf"/>
</dbReference>
<evidence type="ECO:0000259" key="8">
    <source>
        <dbReference type="Pfam" id="PF02771"/>
    </source>
</evidence>
<keyword evidence="4 5" id="KW-0274">FAD</keyword>
<dbReference type="InterPro" id="IPR036250">
    <property type="entry name" value="AcylCo_DH-like_C"/>
</dbReference>
<evidence type="ECO:0000259" key="7">
    <source>
        <dbReference type="Pfam" id="PF02770"/>
    </source>
</evidence>
<dbReference type="InterPro" id="IPR013786">
    <property type="entry name" value="AcylCoA_DH/ox_N"/>
</dbReference>
<dbReference type="CDD" id="cd00567">
    <property type="entry name" value="ACAD"/>
    <property type="match status" value="1"/>
</dbReference>
<evidence type="ECO:0000313" key="10">
    <source>
        <dbReference type="Proteomes" id="UP000253940"/>
    </source>
</evidence>
<dbReference type="Proteomes" id="UP000253940">
    <property type="component" value="Chromosome"/>
</dbReference>
<keyword evidence="3 5" id="KW-0285">Flavoprotein</keyword>
<dbReference type="PIRSF" id="PIRSF016578">
    <property type="entry name" value="HsaA"/>
    <property type="match status" value="1"/>
</dbReference>
<feature type="domain" description="Acyl-CoA dehydrogenase/oxidase C-terminal" evidence="6">
    <location>
        <begin position="273"/>
        <end position="379"/>
    </location>
</feature>
<proteinExistence type="inferred from homology"/>
<dbReference type="InterPro" id="IPR009100">
    <property type="entry name" value="AcylCoA_DH/oxidase_NM_dom_sf"/>
</dbReference>
<dbReference type="EMBL" id="CP031222">
    <property type="protein sequence ID" value="AXI02577.1"/>
    <property type="molecule type" value="Genomic_DNA"/>
</dbReference>
<feature type="domain" description="Acyl-CoA dehydrogenase/oxidase N-terminal" evidence="8">
    <location>
        <begin position="37"/>
        <end position="104"/>
    </location>
</feature>
<dbReference type="GO" id="GO:0050660">
    <property type="term" value="F:flavin adenine dinucleotide binding"/>
    <property type="evidence" value="ECO:0007669"/>
    <property type="project" value="InterPro"/>
</dbReference>
<comment type="cofactor">
    <cofactor evidence="1 5">
        <name>FAD</name>
        <dbReference type="ChEBI" id="CHEBI:57692"/>
    </cofactor>
</comment>
<protein>
    <submittedName>
        <fullName evidence="9">Acyl-CoA dehydrogenase</fullName>
    </submittedName>
</protein>
<evidence type="ECO:0000256" key="2">
    <source>
        <dbReference type="ARBA" id="ARBA00009347"/>
    </source>
</evidence>
<keyword evidence="10" id="KW-1185">Reference proteome</keyword>
<dbReference type="Pfam" id="PF00441">
    <property type="entry name" value="Acyl-CoA_dh_1"/>
    <property type="match status" value="1"/>
</dbReference>
<accession>A0A345P5L8</accession>
<dbReference type="PANTHER" id="PTHR43831">
    <property type="entry name" value="ISOBUTYRYL-COA DEHYDROGENASE"/>
    <property type="match status" value="1"/>
</dbReference>
<evidence type="ECO:0000256" key="1">
    <source>
        <dbReference type="ARBA" id="ARBA00001974"/>
    </source>
</evidence>
<dbReference type="AlphaFoldDB" id="A0A345P5L8"/>
<comment type="similarity">
    <text evidence="2 5">Belongs to the acyl-CoA dehydrogenase family.</text>
</comment>
<dbReference type="Gene3D" id="1.20.140.10">
    <property type="entry name" value="Butyryl-CoA Dehydrogenase, subunit A, domain 3"/>
    <property type="match status" value="1"/>
</dbReference>